<organism evidence="2">
    <name type="scientific">Rhizophora mucronata</name>
    <name type="common">Asiatic mangrove</name>
    <dbReference type="NCBI Taxonomy" id="61149"/>
    <lineage>
        <taxon>Eukaryota</taxon>
        <taxon>Viridiplantae</taxon>
        <taxon>Streptophyta</taxon>
        <taxon>Embryophyta</taxon>
        <taxon>Tracheophyta</taxon>
        <taxon>Spermatophyta</taxon>
        <taxon>Magnoliopsida</taxon>
        <taxon>eudicotyledons</taxon>
        <taxon>Gunneridae</taxon>
        <taxon>Pentapetalae</taxon>
        <taxon>rosids</taxon>
        <taxon>fabids</taxon>
        <taxon>Malpighiales</taxon>
        <taxon>Rhizophoraceae</taxon>
        <taxon>Rhizophora</taxon>
    </lineage>
</organism>
<evidence type="ECO:0000313" key="2">
    <source>
        <dbReference type="EMBL" id="MBX00324.1"/>
    </source>
</evidence>
<name>A0A2P2K3M2_RHIMU</name>
<feature type="compositionally biased region" description="Basic and acidic residues" evidence="1">
    <location>
        <begin position="17"/>
        <end position="27"/>
    </location>
</feature>
<proteinExistence type="predicted"/>
<feature type="compositionally biased region" description="Acidic residues" evidence="1">
    <location>
        <begin position="28"/>
        <end position="43"/>
    </location>
</feature>
<protein>
    <submittedName>
        <fullName evidence="2">Uncharacterized protein</fullName>
    </submittedName>
</protein>
<reference evidence="2" key="1">
    <citation type="submission" date="2018-02" db="EMBL/GenBank/DDBJ databases">
        <title>Rhizophora mucronata_Transcriptome.</title>
        <authorList>
            <person name="Meera S.P."/>
            <person name="Sreeshan A."/>
            <person name="Augustine A."/>
        </authorList>
    </citation>
    <scope>NUCLEOTIDE SEQUENCE</scope>
    <source>
        <tissue evidence="2">Leaf</tissue>
    </source>
</reference>
<accession>A0A2P2K3M2</accession>
<dbReference type="EMBL" id="GGEC01019840">
    <property type="protein sequence ID" value="MBX00324.1"/>
    <property type="molecule type" value="Transcribed_RNA"/>
</dbReference>
<evidence type="ECO:0000256" key="1">
    <source>
        <dbReference type="SAM" id="MobiDB-lite"/>
    </source>
</evidence>
<sequence length="64" mass="7495">MPNDPKPSEMSKYSNYNDKRNDNAQHQEEEEEEEAEEEEEEESLLFAKRLTSRDATSRAEAALF</sequence>
<feature type="region of interest" description="Disordered" evidence="1">
    <location>
        <begin position="1"/>
        <end position="64"/>
    </location>
</feature>
<dbReference type="AlphaFoldDB" id="A0A2P2K3M2"/>